<feature type="region of interest" description="Disordered" evidence="2">
    <location>
        <begin position="43"/>
        <end position="79"/>
    </location>
</feature>
<accession>A0A077AX59</accession>
<dbReference type="RefSeq" id="WP_038465093.1">
    <property type="nucleotide sequence ID" value="NZ_CP008941.1"/>
</dbReference>
<gene>
    <name evidence="3" type="ORF">ID47_07220</name>
</gene>
<evidence type="ECO:0000256" key="2">
    <source>
        <dbReference type="SAM" id="MobiDB-lite"/>
    </source>
</evidence>
<protein>
    <submittedName>
        <fullName evidence="3">Uncharacterized protein</fullName>
    </submittedName>
</protein>
<dbReference type="EMBL" id="CP008941">
    <property type="protein sequence ID" value="AIK96564.1"/>
    <property type="molecule type" value="Genomic_DNA"/>
</dbReference>
<feature type="compositionally biased region" description="Basic and acidic residues" evidence="2">
    <location>
        <begin position="43"/>
        <end position="59"/>
    </location>
</feature>
<evidence type="ECO:0000313" key="4">
    <source>
        <dbReference type="Proteomes" id="UP000028926"/>
    </source>
</evidence>
<sequence>MNILIRNKISIALFCLSASLGYGMEKPEGWDDHKREGDYEHIHNERSSHERREDRKDENIPSGSPLSTPPSSPTPKSDPIFRALYSVYKNTGREEKDRSLVIAPERPRKPVYNSERQDQLRALNFTPFHYPRCNHFFQAQYFQEMISKAYSAWETKRDEQYHQYNNGNEYTLEESINDLEEHKNKLKDLLKHIDIQKEYLKSHVDSGDIKKVVKVLKVSEERIKTCLSHAKRTDERTTYQRTLEKIQEQIKAFEYPFETYEIEAQAKKQIIEDLEERIVRHNNPADDSELIEVEEKFKLLADIRTKTIYNLGIKDGFLLLQEDLESIMRAFIPREDPIFGKINVSFIYDLSISRLEFPDYHHVGRDTNPILRYQDQIKELFGNFKWRLREDVFSFCILARLIKPLEDLNFGGIKCQADQLYKKAVNSDRLEEVLVGDQSSKRQGDEKIFYHILNLHKSSLTTDQMEPWAKAFFEDIPGGLLGHLLVGLANETVFSWQKAEELALVVELCDKIVENKALEKEAKPVKYSKSDISNGMIRLVHQILVRHMNWLALFCMGKKFGINWN</sequence>
<dbReference type="KEGG" id="paca:ID47_07220"/>
<keyword evidence="1" id="KW-0175">Coiled coil</keyword>
<evidence type="ECO:0000256" key="1">
    <source>
        <dbReference type="SAM" id="Coils"/>
    </source>
</evidence>
<evidence type="ECO:0000313" key="3">
    <source>
        <dbReference type="EMBL" id="AIK96564.1"/>
    </source>
</evidence>
<reference evidence="3 4" key="1">
    <citation type="submission" date="2014-07" db="EMBL/GenBank/DDBJ databases">
        <title>Comparative genomic insights into amoeba endosymbionts belonging to the families of Holosporaceae and Candidatus Midichloriaceae within Rickettsiales.</title>
        <authorList>
            <person name="Wang Z."/>
            <person name="Wu M."/>
        </authorList>
    </citation>
    <scope>NUCLEOTIDE SEQUENCE [LARGE SCALE GENOMIC DNA]</scope>
    <source>
        <strain evidence="3">PRA3</strain>
    </source>
</reference>
<proteinExistence type="predicted"/>
<dbReference type="STRING" id="91604.ID47_07220"/>
<organism evidence="3 4">
    <name type="scientific">Candidatus Odyssella acanthamoebae</name>
    <dbReference type="NCBI Taxonomy" id="91604"/>
    <lineage>
        <taxon>Bacteria</taxon>
        <taxon>Pseudomonadati</taxon>
        <taxon>Pseudomonadota</taxon>
        <taxon>Alphaproteobacteria</taxon>
        <taxon>Holosporales</taxon>
        <taxon>Candidatus Paracaedibacteraceae</taxon>
        <taxon>Candidatus Odyssella</taxon>
    </lineage>
</organism>
<keyword evidence="4" id="KW-1185">Reference proteome</keyword>
<dbReference type="AlphaFoldDB" id="A0A077AX59"/>
<dbReference type="Proteomes" id="UP000028926">
    <property type="component" value="Chromosome"/>
</dbReference>
<feature type="coiled-coil region" evidence="1">
    <location>
        <begin position="172"/>
        <end position="199"/>
    </location>
</feature>
<name>A0A077AX59_9PROT</name>
<dbReference type="HOGENOM" id="CLU_482082_0_0_5"/>